<reference evidence="1 2" key="2">
    <citation type="journal article" date="2022" name="Mol. Ecol. Resour.">
        <title>The genomes of chicory, endive, great burdock and yacon provide insights into Asteraceae paleo-polyploidization history and plant inulin production.</title>
        <authorList>
            <person name="Fan W."/>
            <person name="Wang S."/>
            <person name="Wang H."/>
            <person name="Wang A."/>
            <person name="Jiang F."/>
            <person name="Liu H."/>
            <person name="Zhao H."/>
            <person name="Xu D."/>
            <person name="Zhang Y."/>
        </authorList>
    </citation>
    <scope>NUCLEOTIDE SEQUENCE [LARGE SCALE GENOMIC DNA]</scope>
    <source>
        <strain evidence="2">cv. Yunnan</strain>
        <tissue evidence="1">Leaves</tissue>
    </source>
</reference>
<dbReference type="Proteomes" id="UP001056120">
    <property type="component" value="Linkage Group LG09"/>
</dbReference>
<comment type="caution">
    <text evidence="1">The sequence shown here is derived from an EMBL/GenBank/DDBJ whole genome shotgun (WGS) entry which is preliminary data.</text>
</comment>
<keyword evidence="2" id="KW-1185">Reference proteome</keyword>
<organism evidence="1 2">
    <name type="scientific">Smallanthus sonchifolius</name>
    <dbReference type="NCBI Taxonomy" id="185202"/>
    <lineage>
        <taxon>Eukaryota</taxon>
        <taxon>Viridiplantae</taxon>
        <taxon>Streptophyta</taxon>
        <taxon>Embryophyta</taxon>
        <taxon>Tracheophyta</taxon>
        <taxon>Spermatophyta</taxon>
        <taxon>Magnoliopsida</taxon>
        <taxon>eudicotyledons</taxon>
        <taxon>Gunneridae</taxon>
        <taxon>Pentapetalae</taxon>
        <taxon>asterids</taxon>
        <taxon>campanulids</taxon>
        <taxon>Asterales</taxon>
        <taxon>Asteraceae</taxon>
        <taxon>Asteroideae</taxon>
        <taxon>Heliantheae alliance</taxon>
        <taxon>Millerieae</taxon>
        <taxon>Smallanthus</taxon>
    </lineage>
</organism>
<proteinExistence type="predicted"/>
<accession>A0ACB9I962</accession>
<dbReference type="EMBL" id="CM042026">
    <property type="protein sequence ID" value="KAI3804306.1"/>
    <property type="molecule type" value="Genomic_DNA"/>
</dbReference>
<name>A0ACB9I962_9ASTR</name>
<evidence type="ECO:0000313" key="1">
    <source>
        <dbReference type="EMBL" id="KAI3804306.1"/>
    </source>
</evidence>
<evidence type="ECO:0000313" key="2">
    <source>
        <dbReference type="Proteomes" id="UP001056120"/>
    </source>
</evidence>
<gene>
    <name evidence="1" type="ORF">L1987_25752</name>
</gene>
<reference evidence="2" key="1">
    <citation type="journal article" date="2022" name="Mol. Ecol. Resour.">
        <title>The genomes of chicory, endive, great burdock and yacon provide insights into Asteraceae palaeo-polyploidization history and plant inulin production.</title>
        <authorList>
            <person name="Fan W."/>
            <person name="Wang S."/>
            <person name="Wang H."/>
            <person name="Wang A."/>
            <person name="Jiang F."/>
            <person name="Liu H."/>
            <person name="Zhao H."/>
            <person name="Xu D."/>
            <person name="Zhang Y."/>
        </authorList>
    </citation>
    <scope>NUCLEOTIDE SEQUENCE [LARGE SCALE GENOMIC DNA]</scope>
    <source>
        <strain evidence="2">cv. Yunnan</strain>
    </source>
</reference>
<protein>
    <submittedName>
        <fullName evidence="1">Uncharacterized protein</fullName>
    </submittedName>
</protein>
<sequence length="287" mass="31732">MLAHRIADGGNEKRVFYSHARGEDQPSTRRVADRGSGGVGPDPWDHKIKRLRQRVRNLEIQQEIKRLRQRIQDLELQRETRKTETESSTVVRDEGGDREQYPFGCHPPRFSEPIYQESLTDDEPDSSTVVWDESEDDSGTVVWDESDDGEEASLSFSTAQTTPTSLASSVLLDDFFKYASIVNGGGVVGLDGVGAAGGCESQELVATRGEAVDLEVPICWPHDTKDLNVELKKISSPMNMGKLQILGSTTNLKFENNDDIVNSMRHARGLLEKLDEKITQDGSGVGA</sequence>